<sequence>MPEMTIAREQIFGPGVSVMTYENEDDAVRLAMLPISA</sequence>
<name>A0ABX3X970_9BRAD</name>
<protein>
    <recommendedName>
        <fullName evidence="1">Aldehyde dehydrogenase domain-containing protein</fullName>
    </recommendedName>
</protein>
<feature type="domain" description="Aldehyde dehydrogenase" evidence="1">
    <location>
        <begin position="2"/>
        <end position="31"/>
    </location>
</feature>
<organism evidence="2 3">
    <name type="scientific">Bradyrhizobium canariense</name>
    <dbReference type="NCBI Taxonomy" id="255045"/>
    <lineage>
        <taxon>Bacteria</taxon>
        <taxon>Pseudomonadati</taxon>
        <taxon>Pseudomonadota</taxon>
        <taxon>Alphaproteobacteria</taxon>
        <taxon>Hyphomicrobiales</taxon>
        <taxon>Nitrobacteraceae</taxon>
        <taxon>Bradyrhizobium</taxon>
    </lineage>
</organism>
<evidence type="ECO:0000259" key="1">
    <source>
        <dbReference type="Pfam" id="PF00171"/>
    </source>
</evidence>
<dbReference type="InterPro" id="IPR015590">
    <property type="entry name" value="Aldehyde_DH_dom"/>
</dbReference>
<reference evidence="2 3" key="1">
    <citation type="submission" date="2017-03" db="EMBL/GenBank/DDBJ databases">
        <title>Whole genome sequences of fourteen strains of Bradyrhizobium canariense and one strain of Bradyrhizobium japonicum isolated from Lupinus (Papilionoideae: Genisteae) species in Algeria.</title>
        <authorList>
            <person name="Crovadore J."/>
            <person name="Chekireb D."/>
            <person name="Brachmann A."/>
            <person name="Chablais R."/>
            <person name="Cochard B."/>
            <person name="Lefort F."/>
        </authorList>
    </citation>
    <scope>NUCLEOTIDE SEQUENCE [LARGE SCALE GENOMIC DNA]</scope>
    <source>
        <strain evidence="2 3">UBMAN05</strain>
    </source>
</reference>
<evidence type="ECO:0000313" key="3">
    <source>
        <dbReference type="Proteomes" id="UP000193884"/>
    </source>
</evidence>
<dbReference type="Pfam" id="PF00171">
    <property type="entry name" value="Aldedh"/>
    <property type="match status" value="1"/>
</dbReference>
<accession>A0ABX3X970</accession>
<keyword evidence="3" id="KW-1185">Reference proteome</keyword>
<dbReference type="SUPFAM" id="SSF53720">
    <property type="entry name" value="ALDH-like"/>
    <property type="match status" value="1"/>
</dbReference>
<proteinExistence type="predicted"/>
<comment type="caution">
    <text evidence="2">The sequence shown here is derived from an EMBL/GenBank/DDBJ whole genome shotgun (WGS) entry which is preliminary data.</text>
</comment>
<dbReference type="Gene3D" id="3.40.309.10">
    <property type="entry name" value="Aldehyde Dehydrogenase, Chain A, domain 2"/>
    <property type="match status" value="1"/>
</dbReference>
<dbReference type="EMBL" id="NAFK01000139">
    <property type="protein sequence ID" value="OSJ32835.1"/>
    <property type="molecule type" value="Genomic_DNA"/>
</dbReference>
<dbReference type="Proteomes" id="UP000193884">
    <property type="component" value="Unassembled WGS sequence"/>
</dbReference>
<gene>
    <name evidence="2" type="ORF">BST63_06795</name>
</gene>
<dbReference type="InterPro" id="IPR016161">
    <property type="entry name" value="Ald_DH/histidinol_DH"/>
</dbReference>
<dbReference type="InterPro" id="IPR016163">
    <property type="entry name" value="Ald_DH_C"/>
</dbReference>
<evidence type="ECO:0000313" key="2">
    <source>
        <dbReference type="EMBL" id="OSJ32835.1"/>
    </source>
</evidence>